<name>B2HNN4_MYCMM</name>
<organism evidence="2 3">
    <name type="scientific">Mycobacterium marinum (strain ATCC BAA-535 / M)</name>
    <dbReference type="NCBI Taxonomy" id="216594"/>
    <lineage>
        <taxon>Bacteria</taxon>
        <taxon>Bacillati</taxon>
        <taxon>Actinomycetota</taxon>
        <taxon>Actinomycetes</taxon>
        <taxon>Mycobacteriales</taxon>
        <taxon>Mycobacteriaceae</taxon>
        <taxon>Mycobacterium</taxon>
        <taxon>Mycobacterium ulcerans group</taxon>
    </lineage>
</organism>
<proteinExistence type="predicted"/>
<dbReference type="Pfam" id="PF21526">
    <property type="entry name" value="PGRS"/>
    <property type="match status" value="1"/>
</dbReference>
<dbReference type="SUPFAM" id="SSF140459">
    <property type="entry name" value="PE/PPE dimer-like"/>
    <property type="match status" value="1"/>
</dbReference>
<sequence>MSFLTTAPDLLEAAASDLADIGSVVAQANAAAATPMTGVLAAAKDEVSTAVAALFSEYGQGYQALSAQAAEFHTQFVQALTSNAGAYATAEAANANPLLSAINSPFQAILGRPLIGDGADGITNAQGVGTAGGAGGILYGNGGRGGDSTAVGIAGGAGGMGGMIGNGGAGGNGGPAGLILGNLYRGGAGGMGGAGGWLIGDGGAGGTGGFAGIDNGRGGWGGWGGPATMFGSGGAGGNGGDANAGFVNTLPGNGSIGGHKGGLPLLPDIFGSVGMTGINGQYV</sequence>
<dbReference type="KEGG" id="mmi:MMAR_3875"/>
<dbReference type="AlphaFoldDB" id="B2HNN4"/>
<evidence type="ECO:0000259" key="1">
    <source>
        <dbReference type="Pfam" id="PF00934"/>
    </source>
</evidence>
<evidence type="ECO:0000313" key="2">
    <source>
        <dbReference type="EMBL" id="ACC42287.1"/>
    </source>
</evidence>
<dbReference type="eggNOG" id="COG3391">
    <property type="taxonomic scope" value="Bacteria"/>
</dbReference>
<keyword evidence="3" id="KW-1185">Reference proteome</keyword>
<dbReference type="FunFam" id="1.10.287.850:FF:000001">
    <property type="entry name" value="PE_PGRS39"/>
    <property type="match status" value="1"/>
</dbReference>
<dbReference type="InterPro" id="IPR038332">
    <property type="entry name" value="PPE_sf"/>
</dbReference>
<dbReference type="InterPro" id="IPR000084">
    <property type="entry name" value="PE-PGRS_N"/>
</dbReference>
<dbReference type="OrthoDB" id="4736227at2"/>
<dbReference type="HOGENOM" id="CLU_000167_16_0_11"/>
<accession>B2HNN4</accession>
<dbReference type="Pfam" id="PF00934">
    <property type="entry name" value="PE"/>
    <property type="match status" value="1"/>
</dbReference>
<protein>
    <submittedName>
        <fullName evidence="2">PE-PGRS family protein</fullName>
    </submittedName>
</protein>
<dbReference type="Gene3D" id="1.10.287.850">
    <property type="entry name" value="HP0062-like domain"/>
    <property type="match status" value="1"/>
</dbReference>
<dbReference type="EMBL" id="CP000854">
    <property type="protein sequence ID" value="ACC42287.1"/>
    <property type="molecule type" value="Genomic_DNA"/>
</dbReference>
<gene>
    <name evidence="2" type="ordered locus">MMAR_3875</name>
</gene>
<dbReference type="Proteomes" id="UP000001190">
    <property type="component" value="Chromosome"/>
</dbReference>
<feature type="domain" description="PE" evidence="1">
    <location>
        <begin position="4"/>
        <end position="94"/>
    </location>
</feature>
<dbReference type="STRING" id="216594.MMAR_3875"/>
<evidence type="ECO:0000313" key="3">
    <source>
        <dbReference type="Proteomes" id="UP000001190"/>
    </source>
</evidence>
<dbReference type="InterPro" id="IPR048996">
    <property type="entry name" value="PGRS_rpt"/>
</dbReference>
<reference evidence="2 3" key="1">
    <citation type="journal article" date="2008" name="Genome Res.">
        <title>Insights from the complete genome sequence of Mycobacterium marinum on the evolution of Mycobacterium tuberculosis.</title>
        <authorList>
            <person name="Stinear T.P."/>
            <person name="Seemann T."/>
            <person name="Harrison P.F."/>
            <person name="Jenkin G.A."/>
            <person name="Davies J.K."/>
            <person name="Johnson P.D."/>
            <person name="Abdellah Z."/>
            <person name="Arrowsmith C."/>
            <person name="Chillingworth T."/>
            <person name="Churcher C."/>
            <person name="Clarke K."/>
            <person name="Cronin A."/>
            <person name="Davis P."/>
            <person name="Goodhead I."/>
            <person name="Holroyd N."/>
            <person name="Jagels K."/>
            <person name="Lord A."/>
            <person name="Moule S."/>
            <person name="Mungall K."/>
            <person name="Norbertczak H."/>
            <person name="Quail M.A."/>
            <person name="Rabbinowitsch E."/>
            <person name="Walker D."/>
            <person name="White B."/>
            <person name="Whitehead S."/>
            <person name="Small P.L."/>
            <person name="Brosch R."/>
            <person name="Ramakrishnan L."/>
            <person name="Fischbach M.A."/>
            <person name="Parkhill J."/>
            <person name="Cole S.T."/>
        </authorList>
    </citation>
    <scope>NUCLEOTIDE SEQUENCE [LARGE SCALE GENOMIC DNA]</scope>
    <source>
        <strain evidence="3">ATCC BAA-535 / M</strain>
    </source>
</reference>